<dbReference type="AlphaFoldDB" id="A0A919X920"/>
<dbReference type="Pfam" id="PF01522">
    <property type="entry name" value="Polysacc_deac_1"/>
    <property type="match status" value="1"/>
</dbReference>
<dbReference type="Gene3D" id="3.20.20.370">
    <property type="entry name" value="Glycoside hydrolase/deacetylase"/>
    <property type="match status" value="1"/>
</dbReference>
<name>A0A919X920_9BACI</name>
<accession>A0A919X920</accession>
<dbReference type="GO" id="GO:0005975">
    <property type="term" value="P:carbohydrate metabolic process"/>
    <property type="evidence" value="ECO:0007669"/>
    <property type="project" value="InterPro"/>
</dbReference>
<dbReference type="InterPro" id="IPR050248">
    <property type="entry name" value="Polysacc_deacetylase_ArnD"/>
</dbReference>
<dbReference type="InterPro" id="IPR011330">
    <property type="entry name" value="Glyco_hydro/deAcase_b/a-brl"/>
</dbReference>
<keyword evidence="5" id="KW-1185">Reference proteome</keyword>
<dbReference type="EMBL" id="BORP01000006">
    <property type="protein sequence ID" value="GIO28266.1"/>
    <property type="molecule type" value="Genomic_DNA"/>
</dbReference>
<reference evidence="4" key="1">
    <citation type="submission" date="2021-03" db="EMBL/GenBank/DDBJ databases">
        <title>Antimicrobial resistance genes in bacteria isolated from Japanese honey, and their potential for conferring macrolide and lincosamide resistance in the American foulbrood pathogen Paenibacillus larvae.</title>
        <authorList>
            <person name="Okamoto M."/>
            <person name="Kumagai M."/>
            <person name="Kanamori H."/>
            <person name="Takamatsu D."/>
        </authorList>
    </citation>
    <scope>NUCLEOTIDE SEQUENCE</scope>
    <source>
        <strain evidence="4">J43TS3</strain>
    </source>
</reference>
<gene>
    <name evidence="4" type="ORF">J43TS3_28770</name>
</gene>
<dbReference type="InterPro" id="IPR002509">
    <property type="entry name" value="NODB_dom"/>
</dbReference>
<dbReference type="GO" id="GO:0016810">
    <property type="term" value="F:hydrolase activity, acting on carbon-nitrogen (but not peptide) bonds"/>
    <property type="evidence" value="ECO:0007669"/>
    <property type="project" value="InterPro"/>
</dbReference>
<protein>
    <recommendedName>
        <fullName evidence="3">NodB homology domain-containing protein</fullName>
    </recommendedName>
</protein>
<evidence type="ECO:0000259" key="3">
    <source>
        <dbReference type="PROSITE" id="PS51677"/>
    </source>
</evidence>
<dbReference type="PROSITE" id="PS51677">
    <property type="entry name" value="NODB"/>
    <property type="match status" value="1"/>
</dbReference>
<dbReference type="PANTHER" id="PTHR10587">
    <property type="entry name" value="GLYCOSYL TRANSFERASE-RELATED"/>
    <property type="match status" value="1"/>
</dbReference>
<dbReference type="Proteomes" id="UP000676917">
    <property type="component" value="Unassembled WGS sequence"/>
</dbReference>
<dbReference type="SUPFAM" id="SSF88713">
    <property type="entry name" value="Glycoside hydrolase/deacetylase"/>
    <property type="match status" value="1"/>
</dbReference>
<keyword evidence="2" id="KW-0378">Hydrolase</keyword>
<evidence type="ECO:0000256" key="2">
    <source>
        <dbReference type="ARBA" id="ARBA00022801"/>
    </source>
</evidence>
<sequence>MYQLKLLQLLGIHEYENSFYLEINLQLDEEAHVFWEVDSETALSLKRVSDFSNEHLYRLSFHTNNNKSSITKHYLDQSTRIEFTCSDQYIEALTALKQLEAITELDKLPFISRKLAKNTSQEASQMLESEVKDGSVPKTKRKLSWLITPLLITVLAIFTAYTGHSILISASTLPSGEALWVDRPSADKALSLEEEQVKEKPKTMLLKENITIVENHKTPYVELIEDISSKLPKGMVALTFDDGPSQFTGEIVDILKEFGVGGTFFTIGTNVKQYPEQVKYIAENGFSIGTHSMTHANLAASSKSKQEKELVQSSEAIEAITGEQVTLFRPPFGAMNDTTTRIVTSHGKKTVLWNNDTRDWETRNAGKIIQHIKTTDVTGSIILLHETKATVDALPAIITYLLEQDLQIVTLR</sequence>
<feature type="domain" description="NodB homology" evidence="3">
    <location>
        <begin position="234"/>
        <end position="409"/>
    </location>
</feature>
<dbReference type="PANTHER" id="PTHR10587:SF133">
    <property type="entry name" value="CHITIN DEACETYLASE 1-RELATED"/>
    <property type="match status" value="1"/>
</dbReference>
<keyword evidence="1" id="KW-0479">Metal-binding</keyword>
<dbReference type="CDD" id="cd10917">
    <property type="entry name" value="CE4_NodB_like_6s_7s"/>
    <property type="match status" value="1"/>
</dbReference>
<proteinExistence type="predicted"/>
<evidence type="ECO:0000256" key="1">
    <source>
        <dbReference type="ARBA" id="ARBA00022723"/>
    </source>
</evidence>
<evidence type="ECO:0000313" key="4">
    <source>
        <dbReference type="EMBL" id="GIO28266.1"/>
    </source>
</evidence>
<dbReference type="GO" id="GO:0016020">
    <property type="term" value="C:membrane"/>
    <property type="evidence" value="ECO:0007669"/>
    <property type="project" value="TreeGrafter"/>
</dbReference>
<dbReference type="RefSeq" id="WP_212921727.1">
    <property type="nucleotide sequence ID" value="NZ_BORP01000006.1"/>
</dbReference>
<organism evidence="4 5">
    <name type="scientific">Ornithinibacillus bavariensis</name>
    <dbReference type="NCBI Taxonomy" id="545502"/>
    <lineage>
        <taxon>Bacteria</taxon>
        <taxon>Bacillati</taxon>
        <taxon>Bacillota</taxon>
        <taxon>Bacilli</taxon>
        <taxon>Bacillales</taxon>
        <taxon>Bacillaceae</taxon>
        <taxon>Ornithinibacillus</taxon>
    </lineage>
</organism>
<comment type="caution">
    <text evidence="4">The sequence shown here is derived from an EMBL/GenBank/DDBJ whole genome shotgun (WGS) entry which is preliminary data.</text>
</comment>
<evidence type="ECO:0000313" key="5">
    <source>
        <dbReference type="Proteomes" id="UP000676917"/>
    </source>
</evidence>
<dbReference type="GO" id="GO:0046872">
    <property type="term" value="F:metal ion binding"/>
    <property type="evidence" value="ECO:0007669"/>
    <property type="project" value="UniProtKB-KW"/>
</dbReference>